<dbReference type="Gene3D" id="4.10.280.10">
    <property type="entry name" value="Helix-loop-helix DNA-binding domain"/>
    <property type="match status" value="1"/>
</dbReference>
<organism evidence="1 2">
    <name type="scientific">Anaerobacillus arseniciselenatis</name>
    <dbReference type="NCBI Taxonomy" id="85682"/>
    <lineage>
        <taxon>Bacteria</taxon>
        <taxon>Bacillati</taxon>
        <taxon>Bacillota</taxon>
        <taxon>Bacilli</taxon>
        <taxon>Bacillales</taxon>
        <taxon>Bacillaceae</taxon>
        <taxon>Anaerobacillus</taxon>
    </lineage>
</organism>
<evidence type="ECO:0008006" key="3">
    <source>
        <dbReference type="Google" id="ProtNLM"/>
    </source>
</evidence>
<name>A0A1S2LJC9_9BACI</name>
<dbReference type="GO" id="GO:0043937">
    <property type="term" value="P:regulation of sporulation"/>
    <property type="evidence" value="ECO:0007669"/>
    <property type="project" value="InterPro"/>
</dbReference>
<evidence type="ECO:0000313" key="1">
    <source>
        <dbReference type="EMBL" id="OIJ12330.1"/>
    </source>
</evidence>
<evidence type="ECO:0000313" key="2">
    <source>
        <dbReference type="Proteomes" id="UP000180098"/>
    </source>
</evidence>
<comment type="caution">
    <text evidence="1">The sequence shown here is derived from an EMBL/GenBank/DDBJ whole genome shotgun (WGS) entry which is preliminary data.</text>
</comment>
<sequence>MESKQTMKIFIERKRKTMVQAAKNHGMSAEITLKHSQELDELLNQYALVSQTKNKKICCCT</sequence>
<dbReference type="EMBL" id="MLQQ01000021">
    <property type="protein sequence ID" value="OIJ12330.1"/>
    <property type="molecule type" value="Genomic_DNA"/>
</dbReference>
<protein>
    <recommendedName>
        <fullName evidence="3">Spo0E family sporulation regulatory protein-aspartic acid phosphatase</fullName>
    </recommendedName>
</protein>
<dbReference type="GO" id="GO:0046983">
    <property type="term" value="F:protein dimerization activity"/>
    <property type="evidence" value="ECO:0007669"/>
    <property type="project" value="InterPro"/>
</dbReference>
<keyword evidence="2" id="KW-1185">Reference proteome</keyword>
<dbReference type="InterPro" id="IPR037208">
    <property type="entry name" value="Spo0E-like_sf"/>
</dbReference>
<dbReference type="InterPro" id="IPR036638">
    <property type="entry name" value="HLH_DNA-bd_sf"/>
</dbReference>
<dbReference type="InterPro" id="IPR018540">
    <property type="entry name" value="Spo0E-like"/>
</dbReference>
<dbReference type="Proteomes" id="UP000180098">
    <property type="component" value="Unassembled WGS sequence"/>
</dbReference>
<proteinExistence type="predicted"/>
<dbReference type="Pfam" id="PF09388">
    <property type="entry name" value="SpoOE-like"/>
    <property type="match status" value="1"/>
</dbReference>
<dbReference type="SUPFAM" id="SSF140500">
    <property type="entry name" value="BAS1536-like"/>
    <property type="match status" value="1"/>
</dbReference>
<dbReference type="RefSeq" id="WP_071313409.1">
    <property type="nucleotide sequence ID" value="NZ_MLQQ01000021.1"/>
</dbReference>
<dbReference type="AlphaFoldDB" id="A0A1S2LJC9"/>
<gene>
    <name evidence="1" type="ORF">BKP35_11035</name>
</gene>
<reference evidence="1 2" key="1">
    <citation type="submission" date="2016-10" db="EMBL/GenBank/DDBJ databases">
        <title>Draft genome sequences of four alkaliphilic bacteria belonging to the Anaerobacillus genus.</title>
        <authorList>
            <person name="Bassil N.M."/>
            <person name="Lloyd J.R."/>
        </authorList>
    </citation>
    <scope>NUCLEOTIDE SEQUENCE [LARGE SCALE GENOMIC DNA]</scope>
    <source>
        <strain evidence="1 2">DSM 15340</strain>
    </source>
</reference>
<accession>A0A1S2LJC9</accession>